<dbReference type="SUPFAM" id="SSF53850">
    <property type="entry name" value="Periplasmic binding protein-like II"/>
    <property type="match status" value="1"/>
</dbReference>
<dbReference type="RefSeq" id="WP_161409516.1">
    <property type="nucleotide sequence ID" value="NZ_WTUZ01000022.1"/>
</dbReference>
<dbReference type="EMBL" id="WTUZ01000022">
    <property type="protein sequence ID" value="MZQ85354.1"/>
    <property type="molecule type" value="Genomic_DNA"/>
</dbReference>
<evidence type="ECO:0000256" key="3">
    <source>
        <dbReference type="SAM" id="MobiDB-lite"/>
    </source>
</evidence>
<keyword evidence="2" id="KW-0813">Transport</keyword>
<dbReference type="PROSITE" id="PS51257">
    <property type="entry name" value="PROKAR_LIPOPROTEIN"/>
    <property type="match status" value="1"/>
</dbReference>
<reference evidence="5 6" key="1">
    <citation type="submission" date="2019-12" db="EMBL/GenBank/DDBJ databases">
        <title>Paenibacillus sp. nov. sp. isolated from soil.</title>
        <authorList>
            <person name="Kim J."/>
            <person name="Jeong S.E."/>
            <person name="Jung H.S."/>
            <person name="Jeon C.O."/>
        </authorList>
    </citation>
    <scope>NUCLEOTIDE SEQUENCE [LARGE SCALE GENOMIC DNA]</scope>
    <source>
        <strain evidence="5 6">5J-6</strain>
    </source>
</reference>
<protein>
    <submittedName>
        <fullName evidence="5">Extracellular solute-binding protein</fullName>
    </submittedName>
</protein>
<dbReference type="AlphaFoldDB" id="A0A6L8V560"/>
<evidence type="ECO:0000313" key="5">
    <source>
        <dbReference type="EMBL" id="MZQ85354.1"/>
    </source>
</evidence>
<dbReference type="PANTHER" id="PTHR43649">
    <property type="entry name" value="ARABINOSE-BINDING PROTEIN-RELATED"/>
    <property type="match status" value="1"/>
</dbReference>
<dbReference type="Gene3D" id="3.40.190.10">
    <property type="entry name" value="Periplasmic binding protein-like II"/>
    <property type="match status" value="2"/>
</dbReference>
<name>A0A6L8V560_9BACL</name>
<dbReference type="PANTHER" id="PTHR43649:SF29">
    <property type="entry name" value="OSMOPROTECTIVE COMPOUNDS-BINDING PROTEIN GGTB"/>
    <property type="match status" value="1"/>
</dbReference>
<sequence length="450" mass="48246">MSKKTTKWVAAMSTSVLLAGVLAGCGTASTSSSGDTKGQSADSSSKKMDEKVTISLLIGNTQDSVNLAKGVVAAFEKKYPNIHVEQETRPGGIEGDNIIKTRLATGDMSDVFVYNSGSLMQALNPEQNLLDLTNEPFQANIIDSYKPTVSSKGKIYAGPIGSTMAGGWFYNKKIYADLGLSVPKTWAELMANSEKIKAAGITPVIGSYKDDWTTQIVVLADYYNVQAANPKFADDYTANKAKFSTDPAAFRSFEKLEEIAKKGYLNKDFLATTYDSGMKMLAEGKGAQYPMLSLATPVLEQNFPDKMKDIGFFAQPGDTAGTNGLTVWMPDGAYIYKATKHAEQAKKFVEFIASSEGIAAQAAASKPSGPYPIKGSKLPDNVAQLVKDMSTYFDGNKTSPALEFVSPIKGSSLAQITTEVGAAIKTGKQAAEVYDKDVEKQAKQLGLQGW</sequence>
<gene>
    <name evidence="5" type="ORF">GQF01_24865</name>
</gene>
<keyword evidence="6" id="KW-1185">Reference proteome</keyword>
<accession>A0A6L8V560</accession>
<feature type="chain" id="PRO_5039400176" evidence="4">
    <location>
        <begin position="24"/>
        <end position="450"/>
    </location>
</feature>
<evidence type="ECO:0000313" key="6">
    <source>
        <dbReference type="Proteomes" id="UP000481087"/>
    </source>
</evidence>
<feature type="compositionally biased region" description="Low complexity" evidence="3">
    <location>
        <begin position="27"/>
        <end position="38"/>
    </location>
</feature>
<evidence type="ECO:0000256" key="4">
    <source>
        <dbReference type="SAM" id="SignalP"/>
    </source>
</evidence>
<comment type="similarity">
    <text evidence="1">Belongs to the bacterial solute-binding protein 1 family.</text>
</comment>
<evidence type="ECO:0000256" key="1">
    <source>
        <dbReference type="ARBA" id="ARBA00008520"/>
    </source>
</evidence>
<dbReference type="Pfam" id="PF01547">
    <property type="entry name" value="SBP_bac_1"/>
    <property type="match status" value="1"/>
</dbReference>
<dbReference type="Proteomes" id="UP000481087">
    <property type="component" value="Unassembled WGS sequence"/>
</dbReference>
<keyword evidence="4" id="KW-0732">Signal</keyword>
<evidence type="ECO:0000256" key="2">
    <source>
        <dbReference type="ARBA" id="ARBA00022448"/>
    </source>
</evidence>
<dbReference type="InterPro" id="IPR006059">
    <property type="entry name" value="SBP"/>
</dbReference>
<proteinExistence type="inferred from homology"/>
<dbReference type="InterPro" id="IPR050490">
    <property type="entry name" value="Bact_solute-bd_prot1"/>
</dbReference>
<organism evidence="5 6">
    <name type="scientific">Paenibacillus silvestris</name>
    <dbReference type="NCBI Taxonomy" id="2606219"/>
    <lineage>
        <taxon>Bacteria</taxon>
        <taxon>Bacillati</taxon>
        <taxon>Bacillota</taxon>
        <taxon>Bacilli</taxon>
        <taxon>Bacillales</taxon>
        <taxon>Paenibacillaceae</taxon>
        <taxon>Paenibacillus</taxon>
    </lineage>
</organism>
<feature type="region of interest" description="Disordered" evidence="3">
    <location>
        <begin position="27"/>
        <end position="46"/>
    </location>
</feature>
<feature type="signal peptide" evidence="4">
    <location>
        <begin position="1"/>
        <end position="23"/>
    </location>
</feature>
<comment type="caution">
    <text evidence="5">The sequence shown here is derived from an EMBL/GenBank/DDBJ whole genome shotgun (WGS) entry which is preliminary data.</text>
</comment>